<dbReference type="Proteomes" id="UP001201985">
    <property type="component" value="Unassembled WGS sequence"/>
</dbReference>
<dbReference type="EMBL" id="JALBUU010000041">
    <property type="protein sequence ID" value="MCI0755669.1"/>
    <property type="molecule type" value="Genomic_DNA"/>
</dbReference>
<accession>A0ABS9W8P9</accession>
<dbReference type="RefSeq" id="WP_241793542.1">
    <property type="nucleotide sequence ID" value="NZ_JALBUU010000041.1"/>
</dbReference>
<sequence>MNPITATTEHNPLDSLLCLNDAPAPRPNRPRVLLYRDEGELILDVRGLLTVSMAWASRPCGSATDEAP</sequence>
<evidence type="ECO:0000313" key="2">
    <source>
        <dbReference type="Proteomes" id="UP001201985"/>
    </source>
</evidence>
<protein>
    <submittedName>
        <fullName evidence="1">Uncharacterized protein</fullName>
    </submittedName>
</protein>
<organism evidence="1 2">
    <name type="scientific">Teichococcus vastitatis</name>
    <dbReference type="NCBI Taxonomy" id="2307076"/>
    <lineage>
        <taxon>Bacteria</taxon>
        <taxon>Pseudomonadati</taxon>
        <taxon>Pseudomonadota</taxon>
        <taxon>Alphaproteobacteria</taxon>
        <taxon>Acetobacterales</taxon>
        <taxon>Roseomonadaceae</taxon>
        <taxon>Roseomonas</taxon>
    </lineage>
</organism>
<name>A0ABS9W8P9_9PROT</name>
<proteinExistence type="predicted"/>
<reference evidence="1 2" key="1">
    <citation type="submission" date="2022-03" db="EMBL/GenBank/DDBJ databases">
        <title>Complete genome analysis of Roseomonas KG 17.1 : a prolific producer of plant growth promoters.</title>
        <authorList>
            <person name="Saadouli I."/>
            <person name="Najjari A."/>
            <person name="Mosbah A."/>
            <person name="Ouzari H.I."/>
        </authorList>
    </citation>
    <scope>NUCLEOTIDE SEQUENCE [LARGE SCALE GENOMIC DNA]</scope>
    <source>
        <strain evidence="1 2">KG17-1</strain>
    </source>
</reference>
<comment type="caution">
    <text evidence="1">The sequence shown here is derived from an EMBL/GenBank/DDBJ whole genome shotgun (WGS) entry which is preliminary data.</text>
</comment>
<gene>
    <name evidence="1" type="ORF">MON41_18445</name>
</gene>
<keyword evidence="2" id="KW-1185">Reference proteome</keyword>
<evidence type="ECO:0000313" key="1">
    <source>
        <dbReference type="EMBL" id="MCI0755669.1"/>
    </source>
</evidence>